<accession>A0A0B7C1M4</accession>
<organism evidence="1">
    <name type="scientific">Arion vulgaris</name>
    <dbReference type="NCBI Taxonomy" id="1028688"/>
    <lineage>
        <taxon>Eukaryota</taxon>
        <taxon>Metazoa</taxon>
        <taxon>Spiralia</taxon>
        <taxon>Lophotrochozoa</taxon>
        <taxon>Mollusca</taxon>
        <taxon>Gastropoda</taxon>
        <taxon>Heterobranchia</taxon>
        <taxon>Euthyneura</taxon>
        <taxon>Panpulmonata</taxon>
        <taxon>Eupulmonata</taxon>
        <taxon>Stylommatophora</taxon>
        <taxon>Helicina</taxon>
        <taxon>Arionoidea</taxon>
        <taxon>Arionidae</taxon>
        <taxon>Arion</taxon>
    </lineage>
</organism>
<reference evidence="1" key="1">
    <citation type="submission" date="2014-12" db="EMBL/GenBank/DDBJ databases">
        <title>Insight into the proteome of Arion vulgaris.</title>
        <authorList>
            <person name="Aradska J."/>
            <person name="Bulat T."/>
            <person name="Smidak R."/>
            <person name="Sarate P."/>
            <person name="Gangsoo J."/>
            <person name="Sialana F."/>
            <person name="Bilban M."/>
            <person name="Lubec G."/>
        </authorList>
    </citation>
    <scope>NUCLEOTIDE SEQUENCE</scope>
    <source>
        <tissue evidence="1">Skin</tissue>
    </source>
</reference>
<sequence length="54" mass="6228">MLARLNTEIGTWNIYDLSIKLVRMNQNAPVARACNLKMDSIKERGKPRKRWIGG</sequence>
<gene>
    <name evidence="1" type="primary">ORF221102</name>
</gene>
<proteinExistence type="predicted"/>
<dbReference type="AlphaFoldDB" id="A0A0B7C1M4"/>
<name>A0A0B7C1M4_9EUPU</name>
<protein>
    <submittedName>
        <fullName evidence="1">Uncharacterized protein</fullName>
    </submittedName>
</protein>
<dbReference type="EMBL" id="HACG01052493">
    <property type="protein sequence ID" value="CEK99364.1"/>
    <property type="molecule type" value="Transcribed_RNA"/>
</dbReference>
<evidence type="ECO:0000313" key="1">
    <source>
        <dbReference type="EMBL" id="CEK99364.1"/>
    </source>
</evidence>
<feature type="non-terminal residue" evidence="1">
    <location>
        <position position="54"/>
    </location>
</feature>